<dbReference type="GeneID" id="34563525"/>
<evidence type="ECO:0000256" key="1">
    <source>
        <dbReference type="SAM" id="MobiDB-lite"/>
    </source>
</evidence>
<evidence type="ECO:0000313" key="3">
    <source>
        <dbReference type="Proteomes" id="UP000176998"/>
    </source>
</evidence>
<organism evidence="2 3">
    <name type="scientific">Colletotrichum orchidophilum</name>
    <dbReference type="NCBI Taxonomy" id="1209926"/>
    <lineage>
        <taxon>Eukaryota</taxon>
        <taxon>Fungi</taxon>
        <taxon>Dikarya</taxon>
        <taxon>Ascomycota</taxon>
        <taxon>Pezizomycotina</taxon>
        <taxon>Sordariomycetes</taxon>
        <taxon>Hypocreomycetidae</taxon>
        <taxon>Glomerellales</taxon>
        <taxon>Glomerellaceae</taxon>
        <taxon>Colletotrichum</taxon>
    </lineage>
</organism>
<name>A0A1G4AYU9_9PEZI</name>
<dbReference type="RefSeq" id="XP_022471503.1">
    <property type="nucleotide sequence ID" value="XM_022622015.1"/>
</dbReference>
<feature type="compositionally biased region" description="Basic and acidic residues" evidence="1">
    <location>
        <begin position="39"/>
        <end position="56"/>
    </location>
</feature>
<gene>
    <name evidence="2" type="ORF">CORC01_10387</name>
</gene>
<dbReference type="AlphaFoldDB" id="A0A1G4AYU9"/>
<protein>
    <submittedName>
        <fullName evidence="2">Uncharacterized protein</fullName>
    </submittedName>
</protein>
<evidence type="ECO:0000313" key="2">
    <source>
        <dbReference type="EMBL" id="OHE94340.1"/>
    </source>
</evidence>
<feature type="region of interest" description="Disordered" evidence="1">
    <location>
        <begin position="36"/>
        <end position="66"/>
    </location>
</feature>
<accession>A0A1G4AYU9</accession>
<proteinExistence type="predicted"/>
<dbReference type="Proteomes" id="UP000176998">
    <property type="component" value="Unassembled WGS sequence"/>
</dbReference>
<comment type="caution">
    <text evidence="2">The sequence shown here is derived from an EMBL/GenBank/DDBJ whole genome shotgun (WGS) entry which is preliminary data.</text>
</comment>
<sequence length="66" mass="7171">MGGVSAKASFSEAQVACFKSTRLGYPRFERPVYGYGADDGNKRVGEFHNESTKDIESGTATQPRPI</sequence>
<keyword evidence="3" id="KW-1185">Reference proteome</keyword>
<reference evidence="2 3" key="1">
    <citation type="submission" date="2016-09" db="EMBL/GenBank/DDBJ databases">
        <authorList>
            <person name="Capua I."/>
            <person name="De Benedictis P."/>
            <person name="Joannis T."/>
            <person name="Lombin L.H."/>
            <person name="Cattoli G."/>
        </authorList>
    </citation>
    <scope>NUCLEOTIDE SEQUENCE [LARGE SCALE GENOMIC DNA]</scope>
    <source>
        <strain evidence="2 3">IMI 309357</strain>
    </source>
</reference>
<dbReference type="EMBL" id="MJBS01000102">
    <property type="protein sequence ID" value="OHE94340.1"/>
    <property type="molecule type" value="Genomic_DNA"/>
</dbReference>